<evidence type="ECO:0000313" key="7">
    <source>
        <dbReference type="Proteomes" id="UP000054785"/>
    </source>
</evidence>
<dbReference type="EMBL" id="LNYC01000073">
    <property type="protein sequence ID" value="KTC97141.1"/>
    <property type="molecule type" value="Genomic_DNA"/>
</dbReference>
<keyword evidence="4" id="KW-0963">Cytoplasm</keyword>
<protein>
    <recommendedName>
        <fullName evidence="3">FAD assembly factor SdhE</fullName>
    </recommendedName>
</protein>
<evidence type="ECO:0000256" key="2">
    <source>
        <dbReference type="ARBA" id="ARBA00008571"/>
    </source>
</evidence>
<name>A0A0W0TPH2_9GAMM</name>
<accession>A0A0W0TPH2</accession>
<dbReference type="InterPro" id="IPR005631">
    <property type="entry name" value="SDH"/>
</dbReference>
<evidence type="ECO:0000256" key="4">
    <source>
        <dbReference type="ARBA" id="ARBA00022490"/>
    </source>
</evidence>
<keyword evidence="5" id="KW-0143">Chaperone</keyword>
<dbReference type="Proteomes" id="UP000054785">
    <property type="component" value="Unassembled WGS sequence"/>
</dbReference>
<dbReference type="InterPro" id="IPR036714">
    <property type="entry name" value="SDH_sf"/>
</dbReference>
<dbReference type="Pfam" id="PF03937">
    <property type="entry name" value="Sdh5"/>
    <property type="match status" value="1"/>
</dbReference>
<evidence type="ECO:0000256" key="3">
    <source>
        <dbReference type="ARBA" id="ARBA00019418"/>
    </source>
</evidence>
<evidence type="ECO:0000256" key="5">
    <source>
        <dbReference type="ARBA" id="ARBA00023186"/>
    </source>
</evidence>
<proteinExistence type="inferred from homology"/>
<dbReference type="PANTHER" id="PTHR39585:SF1">
    <property type="entry name" value="FAD ASSEMBLY FACTOR SDHE"/>
    <property type="match status" value="1"/>
</dbReference>
<dbReference type="InterPro" id="IPR050531">
    <property type="entry name" value="SdhE_FAD_assembly_factor"/>
</dbReference>
<sequence>MSRDATLRRVHWRARRGMLELDIILERFLAEGVVRLSDAELDTLERLLECPDPDLYTWLMGYASPTDMEFFKLVEHIRHNDSV</sequence>
<dbReference type="AlphaFoldDB" id="A0A0W0TPH2"/>
<dbReference type="SUPFAM" id="SSF109910">
    <property type="entry name" value="YgfY-like"/>
    <property type="match status" value="1"/>
</dbReference>
<keyword evidence="7" id="KW-1185">Reference proteome</keyword>
<comment type="subcellular location">
    <subcellularLocation>
        <location evidence="1">Cytoplasm</location>
    </subcellularLocation>
</comment>
<gene>
    <name evidence="6" type="primary">cptB</name>
    <name evidence="6" type="ORF">Lgee_2112</name>
</gene>
<dbReference type="OrthoDB" id="9180899at2"/>
<dbReference type="PATRIC" id="fig|45065.4.peg.2292"/>
<dbReference type="GO" id="GO:0006105">
    <property type="term" value="P:succinate metabolic process"/>
    <property type="evidence" value="ECO:0007669"/>
    <property type="project" value="TreeGrafter"/>
</dbReference>
<reference evidence="6 7" key="1">
    <citation type="submission" date="2015-11" db="EMBL/GenBank/DDBJ databases">
        <title>Genomic analysis of 38 Legionella species identifies large and diverse effector repertoires.</title>
        <authorList>
            <person name="Burstein D."/>
            <person name="Amaro F."/>
            <person name="Zusman T."/>
            <person name="Lifshitz Z."/>
            <person name="Cohen O."/>
            <person name="Gilbert J.A."/>
            <person name="Pupko T."/>
            <person name="Shuman H.A."/>
            <person name="Segal G."/>
        </authorList>
    </citation>
    <scope>NUCLEOTIDE SEQUENCE [LARGE SCALE GENOMIC DNA]</scope>
    <source>
        <strain evidence="6 7">ATCC 49504</strain>
    </source>
</reference>
<evidence type="ECO:0000313" key="6">
    <source>
        <dbReference type="EMBL" id="KTC97141.1"/>
    </source>
</evidence>
<dbReference type="PANTHER" id="PTHR39585">
    <property type="entry name" value="FAD ASSEMBLY FACTOR SDHE"/>
    <property type="match status" value="1"/>
</dbReference>
<evidence type="ECO:0000256" key="1">
    <source>
        <dbReference type="ARBA" id="ARBA00004496"/>
    </source>
</evidence>
<dbReference type="RefSeq" id="WP_028386146.1">
    <property type="nucleotide sequence ID" value="NZ_CAAAHN010000004.1"/>
</dbReference>
<comment type="caution">
    <text evidence="6">The sequence shown here is derived from an EMBL/GenBank/DDBJ whole genome shotgun (WGS) entry which is preliminary data.</text>
</comment>
<comment type="similarity">
    <text evidence="2">Belongs to the SdhE FAD assembly factor family.</text>
</comment>
<dbReference type="STRING" id="45065.Lgee_2112"/>
<dbReference type="Gene3D" id="1.10.150.250">
    <property type="entry name" value="Flavinator of succinate dehydrogenase"/>
    <property type="match status" value="1"/>
</dbReference>
<organism evidence="6 7">
    <name type="scientific">Legionella geestiana</name>
    <dbReference type="NCBI Taxonomy" id="45065"/>
    <lineage>
        <taxon>Bacteria</taxon>
        <taxon>Pseudomonadati</taxon>
        <taxon>Pseudomonadota</taxon>
        <taxon>Gammaproteobacteria</taxon>
        <taxon>Legionellales</taxon>
        <taxon>Legionellaceae</taxon>
        <taxon>Legionella</taxon>
    </lineage>
</organism>
<dbReference type="GO" id="GO:0005737">
    <property type="term" value="C:cytoplasm"/>
    <property type="evidence" value="ECO:0007669"/>
    <property type="project" value="UniProtKB-SubCell"/>
</dbReference>